<dbReference type="GO" id="GO:0005524">
    <property type="term" value="F:ATP binding"/>
    <property type="evidence" value="ECO:0007669"/>
    <property type="project" value="UniProtKB-UniRule"/>
</dbReference>
<proteinExistence type="predicted"/>
<dbReference type="Proteomes" id="UP000247459">
    <property type="component" value="Unassembled WGS sequence"/>
</dbReference>
<comment type="caution">
    <text evidence="6">The sequence shown here is derived from an EMBL/GenBank/DDBJ whole genome shotgun (WGS) entry which is preliminary data.</text>
</comment>
<keyword evidence="6" id="KW-0456">Lyase</keyword>
<dbReference type="InterPro" id="IPR052032">
    <property type="entry name" value="ATP-dep_AA_Ligase"/>
</dbReference>
<evidence type="ECO:0000256" key="1">
    <source>
        <dbReference type="ARBA" id="ARBA00022598"/>
    </source>
</evidence>
<dbReference type="Gene3D" id="3.40.50.20">
    <property type="match status" value="1"/>
</dbReference>
<dbReference type="GO" id="GO:0004056">
    <property type="term" value="F:argininosuccinate lyase activity"/>
    <property type="evidence" value="ECO:0007669"/>
    <property type="project" value="UniProtKB-EC"/>
</dbReference>
<keyword evidence="2 4" id="KW-0547">Nucleotide-binding</keyword>
<dbReference type="GO" id="GO:0016874">
    <property type="term" value="F:ligase activity"/>
    <property type="evidence" value="ECO:0007669"/>
    <property type="project" value="UniProtKB-KW"/>
</dbReference>
<dbReference type="Pfam" id="PF13535">
    <property type="entry name" value="ATP-grasp_4"/>
    <property type="match status" value="1"/>
</dbReference>
<feature type="domain" description="ATP-grasp" evidence="5">
    <location>
        <begin position="108"/>
        <end position="303"/>
    </location>
</feature>
<dbReference type="PANTHER" id="PTHR43585">
    <property type="entry name" value="FUMIPYRROLE BIOSYNTHESIS PROTEIN C"/>
    <property type="match status" value="1"/>
</dbReference>
<keyword evidence="1" id="KW-0436">Ligase</keyword>
<evidence type="ECO:0000259" key="5">
    <source>
        <dbReference type="PROSITE" id="PS50975"/>
    </source>
</evidence>
<keyword evidence="3 4" id="KW-0067">ATP-binding</keyword>
<sequence>MRTVILNRFSPNTVNYEEWLSGIDSEFIIFSKHKHIEHFGDFFDEKIGYENIDTDQRVYSAIVELHQAKKIDWIIAAHEFDLLKAGQLREYLNIKGQTAESALAFRDKVVMKEKVSEVANVPAFVRINHVFDLLEFKSKHGLPIVIKPVDSAASVGVQIVRDETDFERLLANGLDKNLEAECFVDGDMYHIDGLYEKNNMLLYSPSRYINGCLAFQENNYLGSVMLDTEDLLYERLQQTLLTVLKALPVPDHPIAFHAEFFHTTNDQILLCEIACRVGGGEINDGVKFATGIDILQESIRSQCGQTINITQTSNKLTGWMLVPPQKGKLLSVNSNLPFEWVLKCTIKEENIGKSFNGAESSVDAIASLLIYGDSQTEIESRLHTLYLWFQENTVWEYHSEPVSIGHTYE</sequence>
<dbReference type="InterPro" id="IPR011761">
    <property type="entry name" value="ATP-grasp"/>
</dbReference>
<evidence type="ECO:0000313" key="7">
    <source>
        <dbReference type="Proteomes" id="UP000247459"/>
    </source>
</evidence>
<accession>A0A2W0CDH9</accession>
<dbReference type="Gene3D" id="3.30.470.20">
    <property type="entry name" value="ATP-grasp fold, B domain"/>
    <property type="match status" value="1"/>
</dbReference>
<dbReference type="PANTHER" id="PTHR43585:SF2">
    <property type="entry name" value="ATP-GRASP ENZYME FSQD"/>
    <property type="match status" value="1"/>
</dbReference>
<evidence type="ECO:0000256" key="2">
    <source>
        <dbReference type="ARBA" id="ARBA00022741"/>
    </source>
</evidence>
<organism evidence="6 7">
    <name type="scientific">Paenibacillus illinoisensis</name>
    <dbReference type="NCBI Taxonomy" id="59845"/>
    <lineage>
        <taxon>Bacteria</taxon>
        <taxon>Bacillati</taxon>
        <taxon>Bacillota</taxon>
        <taxon>Bacilli</taxon>
        <taxon>Bacillales</taxon>
        <taxon>Paenibacillaceae</taxon>
        <taxon>Paenibacillus</taxon>
    </lineage>
</organism>
<dbReference type="Gene3D" id="3.30.1490.20">
    <property type="entry name" value="ATP-grasp fold, A domain"/>
    <property type="match status" value="1"/>
</dbReference>
<dbReference type="InterPro" id="IPR013815">
    <property type="entry name" value="ATP_grasp_subdomain_1"/>
</dbReference>
<evidence type="ECO:0000256" key="4">
    <source>
        <dbReference type="PROSITE-ProRule" id="PRU00409"/>
    </source>
</evidence>
<evidence type="ECO:0000313" key="6">
    <source>
        <dbReference type="EMBL" id="PYY30064.1"/>
    </source>
</evidence>
<evidence type="ECO:0000256" key="3">
    <source>
        <dbReference type="ARBA" id="ARBA00022840"/>
    </source>
</evidence>
<reference evidence="6 7" key="1">
    <citation type="submission" date="2018-01" db="EMBL/GenBank/DDBJ databases">
        <title>Genome sequence of the PGP bacterium Paenibacillus illinoisensis E3.</title>
        <authorList>
            <person name="Rolli E."/>
            <person name="Marasco R."/>
            <person name="Bessem C."/>
            <person name="Michoud G."/>
            <person name="Gaiarsa S."/>
            <person name="Borin S."/>
            <person name="Daffonchio D."/>
        </authorList>
    </citation>
    <scope>NUCLEOTIDE SEQUENCE [LARGE SCALE GENOMIC DNA]</scope>
    <source>
        <strain evidence="6 7">E3</strain>
    </source>
</reference>
<dbReference type="EMBL" id="PRLG01000013">
    <property type="protein sequence ID" value="PYY30064.1"/>
    <property type="molecule type" value="Genomic_DNA"/>
</dbReference>
<name>A0A2W0CDH9_9BACL</name>
<dbReference type="EC" id="4.3.2.1" evidence="6"/>
<dbReference type="AlphaFoldDB" id="A0A2W0CDH9"/>
<dbReference type="PROSITE" id="PS50975">
    <property type="entry name" value="ATP_GRASP"/>
    <property type="match status" value="1"/>
</dbReference>
<gene>
    <name evidence="6" type="ORF">PIL02S_01666</name>
</gene>
<dbReference type="SUPFAM" id="SSF56059">
    <property type="entry name" value="Glutathione synthetase ATP-binding domain-like"/>
    <property type="match status" value="1"/>
</dbReference>
<dbReference type="GO" id="GO:0046872">
    <property type="term" value="F:metal ion binding"/>
    <property type="evidence" value="ECO:0007669"/>
    <property type="project" value="InterPro"/>
</dbReference>
<protein>
    <submittedName>
        <fullName evidence="6">2-hydroxy acid-like protein</fullName>
        <ecNumber evidence="6">4.3.2.1</ecNumber>
    </submittedName>
</protein>